<dbReference type="RefSeq" id="XP_020122909.1">
    <property type="nucleotide sequence ID" value="XM_020261556.1"/>
</dbReference>
<keyword evidence="2" id="KW-1185">Reference proteome</keyword>
<comment type="caution">
    <text evidence="1">The sequence shown here is derived from an EMBL/GenBank/DDBJ whole genome shotgun (WGS) entry which is preliminary data.</text>
</comment>
<evidence type="ECO:0000313" key="1">
    <source>
        <dbReference type="EMBL" id="OKL62788.1"/>
    </source>
</evidence>
<gene>
    <name evidence="1" type="ORF">UA08_01847</name>
</gene>
<proteinExistence type="predicted"/>
<name>A0A1Q5QAF4_TALAT</name>
<dbReference type="EMBL" id="LFMY01000002">
    <property type="protein sequence ID" value="OKL62788.1"/>
    <property type="molecule type" value="Genomic_DNA"/>
</dbReference>
<dbReference type="Proteomes" id="UP000214365">
    <property type="component" value="Unassembled WGS sequence"/>
</dbReference>
<accession>A0A1Q5QAF4</accession>
<reference evidence="1 2" key="1">
    <citation type="submission" date="2015-06" db="EMBL/GenBank/DDBJ databases">
        <title>Talaromyces atroroseus IBT 11181 draft genome.</title>
        <authorList>
            <person name="Rasmussen K.B."/>
            <person name="Rasmussen S."/>
            <person name="Petersen B."/>
            <person name="Sicheritz-Ponten T."/>
            <person name="Mortensen U.H."/>
            <person name="Thrane U."/>
        </authorList>
    </citation>
    <scope>NUCLEOTIDE SEQUENCE [LARGE SCALE GENOMIC DNA]</scope>
    <source>
        <strain evidence="1 2">IBT 11181</strain>
    </source>
</reference>
<dbReference type="GeneID" id="31001602"/>
<protein>
    <submittedName>
        <fullName evidence="1">Uncharacterized protein</fullName>
    </submittedName>
</protein>
<sequence length="144" mass="16096">MAIRQFIDRPGLNRLSSLFRLRYGGAYDPDNDPSDGTSLTDLLDSSESTVQQLMGIQINTPLPHLSDDKMLPLQAQAASSFYVFDKTPAIPLPDPCHPTFIGAWIPGINLTPGDAEAFREMAEINRKSGYSFYLDFCIRQWAVR</sequence>
<evidence type="ECO:0000313" key="2">
    <source>
        <dbReference type="Proteomes" id="UP000214365"/>
    </source>
</evidence>
<dbReference type="AlphaFoldDB" id="A0A1Q5QAF4"/>
<organism evidence="1 2">
    <name type="scientific">Talaromyces atroroseus</name>
    <dbReference type="NCBI Taxonomy" id="1441469"/>
    <lineage>
        <taxon>Eukaryota</taxon>
        <taxon>Fungi</taxon>
        <taxon>Dikarya</taxon>
        <taxon>Ascomycota</taxon>
        <taxon>Pezizomycotina</taxon>
        <taxon>Eurotiomycetes</taxon>
        <taxon>Eurotiomycetidae</taxon>
        <taxon>Eurotiales</taxon>
        <taxon>Trichocomaceae</taxon>
        <taxon>Talaromyces</taxon>
        <taxon>Talaromyces sect. Trachyspermi</taxon>
    </lineage>
</organism>